<feature type="region of interest" description="Disordered" evidence="1">
    <location>
        <begin position="1"/>
        <end position="62"/>
    </location>
</feature>
<dbReference type="Pfam" id="PF08398">
    <property type="entry name" value="Phospholip_A2_4"/>
    <property type="match status" value="1"/>
</dbReference>
<accession>A0A8E7G268</accession>
<evidence type="ECO:0000259" key="2">
    <source>
        <dbReference type="Pfam" id="PF08398"/>
    </source>
</evidence>
<evidence type="ECO:0000256" key="1">
    <source>
        <dbReference type="SAM" id="MobiDB-lite"/>
    </source>
</evidence>
<dbReference type="InterPro" id="IPR013607">
    <property type="entry name" value="Phospholipase_A2-like"/>
</dbReference>
<protein>
    <submittedName>
        <fullName evidence="3">Structural protein VP1</fullName>
    </submittedName>
</protein>
<name>A0A8E7G268_9VIRU</name>
<organism evidence="3">
    <name type="scientific">Phylloscopus inornatus ambidensovirus</name>
    <dbReference type="NCBI Taxonomy" id="2794452"/>
    <lineage>
        <taxon>Viruses</taxon>
        <taxon>Monodnaviria</taxon>
        <taxon>Shotokuvirae</taxon>
        <taxon>Cossaviricota</taxon>
        <taxon>Quintoviricetes</taxon>
        <taxon>Piccovirales</taxon>
        <taxon>Parvoviridae</taxon>
        <taxon>Densovirinae</taxon>
        <taxon>Ambidensovirus</taxon>
    </lineage>
</organism>
<sequence length="185" mass="20194">MSSRGGETPGGRNNSLSSRRTKLPRKQTSRNQSRTFPRGYKSASARPKNPSTTVVNLPKPPPPLVSGKGTLFPGYNYLGPGNPLDNGEPVNEVDDIAKQHDIAYENAYTPKQINKADIDAIAKFKEHILGSHAVAATAGYTGLTAKRDYEALAGVVYPSSATLKSHAVKRMRFIKYALSKKRRQQ</sequence>
<feature type="compositionally biased region" description="Basic residues" evidence="1">
    <location>
        <begin position="19"/>
        <end position="28"/>
    </location>
</feature>
<dbReference type="EMBL" id="MW046600">
    <property type="protein sequence ID" value="QVW56839.1"/>
    <property type="molecule type" value="Genomic_DNA"/>
</dbReference>
<evidence type="ECO:0000313" key="3">
    <source>
        <dbReference type="EMBL" id="QVW56839.1"/>
    </source>
</evidence>
<reference evidence="3" key="2">
    <citation type="journal article" date="2022" name="Gigascience">
        <title>Parvovirus dark matter in the cloaca of wild birds.</title>
        <authorList>
            <person name="Dai Z."/>
            <person name="Wang H."/>
            <person name="Wu H."/>
            <person name="Zhang Q."/>
            <person name="Ji L."/>
            <person name="Wang X."/>
            <person name="Shen Q."/>
            <person name="Yang S."/>
            <person name="Ma X."/>
            <person name="Shan T."/>
            <person name="Zhang W."/>
        </authorList>
    </citation>
    <scope>NUCLEOTIDE SEQUENCE</scope>
    <source>
        <strain evidence="3">Ybw116par017</strain>
    </source>
</reference>
<feature type="domain" description="Phospholipase A2-like" evidence="2">
    <location>
        <begin position="69"/>
        <end position="126"/>
    </location>
</feature>
<proteinExistence type="predicted"/>
<dbReference type="GO" id="GO:0005198">
    <property type="term" value="F:structural molecule activity"/>
    <property type="evidence" value="ECO:0007669"/>
    <property type="project" value="InterPro"/>
</dbReference>
<reference evidence="3" key="1">
    <citation type="submission" date="2020-09" db="EMBL/GenBank/DDBJ databases">
        <authorList>
            <person name="Dai Z."/>
            <person name="Yang S."/>
            <person name="Zhang W."/>
        </authorList>
    </citation>
    <scope>NUCLEOTIDE SEQUENCE</scope>
    <source>
        <strain evidence="3">Ybw116par017</strain>
    </source>
</reference>
<feature type="compositionally biased region" description="Polar residues" evidence="1">
    <location>
        <begin position="1"/>
        <end position="18"/>
    </location>
</feature>